<dbReference type="EMBL" id="SJPI01000001">
    <property type="protein sequence ID" value="TWT53387.1"/>
    <property type="molecule type" value="Genomic_DNA"/>
</dbReference>
<gene>
    <name evidence="1" type="ORF">Pla22_10160</name>
</gene>
<name>A0A5C5WS23_9BACT</name>
<comment type="caution">
    <text evidence="1">The sequence shown here is derived from an EMBL/GenBank/DDBJ whole genome shotgun (WGS) entry which is preliminary data.</text>
</comment>
<protein>
    <submittedName>
        <fullName evidence="1">Uncharacterized protein</fullName>
    </submittedName>
</protein>
<accession>A0A5C5WS23</accession>
<dbReference type="AlphaFoldDB" id="A0A5C5WS23"/>
<keyword evidence="2" id="KW-1185">Reference proteome</keyword>
<dbReference type="Proteomes" id="UP000316598">
    <property type="component" value="Unassembled WGS sequence"/>
</dbReference>
<evidence type="ECO:0000313" key="1">
    <source>
        <dbReference type="EMBL" id="TWT53387.1"/>
    </source>
</evidence>
<proteinExistence type="predicted"/>
<sequence>MNDKKSHSQAREWLFRLNPIYVSKLAGGFDQLH</sequence>
<organism evidence="1 2">
    <name type="scientific">Rubripirellula amarantea</name>
    <dbReference type="NCBI Taxonomy" id="2527999"/>
    <lineage>
        <taxon>Bacteria</taxon>
        <taxon>Pseudomonadati</taxon>
        <taxon>Planctomycetota</taxon>
        <taxon>Planctomycetia</taxon>
        <taxon>Pirellulales</taxon>
        <taxon>Pirellulaceae</taxon>
        <taxon>Rubripirellula</taxon>
    </lineage>
</organism>
<reference evidence="1 2" key="1">
    <citation type="submission" date="2019-02" db="EMBL/GenBank/DDBJ databases">
        <title>Deep-cultivation of Planctomycetes and their phenomic and genomic characterization uncovers novel biology.</title>
        <authorList>
            <person name="Wiegand S."/>
            <person name="Jogler M."/>
            <person name="Boedeker C."/>
            <person name="Pinto D."/>
            <person name="Vollmers J."/>
            <person name="Rivas-Marin E."/>
            <person name="Kohn T."/>
            <person name="Peeters S.H."/>
            <person name="Heuer A."/>
            <person name="Rast P."/>
            <person name="Oberbeckmann S."/>
            <person name="Bunk B."/>
            <person name="Jeske O."/>
            <person name="Meyerdierks A."/>
            <person name="Storesund J.E."/>
            <person name="Kallscheuer N."/>
            <person name="Luecker S."/>
            <person name="Lage O.M."/>
            <person name="Pohl T."/>
            <person name="Merkel B.J."/>
            <person name="Hornburger P."/>
            <person name="Mueller R.-W."/>
            <person name="Bruemmer F."/>
            <person name="Labrenz M."/>
            <person name="Spormann A.M."/>
            <person name="Op Den Camp H."/>
            <person name="Overmann J."/>
            <person name="Amann R."/>
            <person name="Jetten M.S.M."/>
            <person name="Mascher T."/>
            <person name="Medema M.H."/>
            <person name="Devos D.P."/>
            <person name="Kaster A.-K."/>
            <person name="Ovreas L."/>
            <person name="Rohde M."/>
            <person name="Galperin M.Y."/>
            <person name="Jogler C."/>
        </authorList>
    </citation>
    <scope>NUCLEOTIDE SEQUENCE [LARGE SCALE GENOMIC DNA]</scope>
    <source>
        <strain evidence="1 2">Pla22</strain>
    </source>
</reference>
<evidence type="ECO:0000313" key="2">
    <source>
        <dbReference type="Proteomes" id="UP000316598"/>
    </source>
</evidence>